<proteinExistence type="predicted"/>
<dbReference type="EMBL" id="JWZT01003723">
    <property type="protein sequence ID" value="KII65799.1"/>
    <property type="molecule type" value="Genomic_DNA"/>
</dbReference>
<name>A0A0C2IK66_THEKT</name>
<gene>
    <name evidence="1" type="ORF">RF11_10319</name>
</gene>
<evidence type="ECO:0000313" key="1">
    <source>
        <dbReference type="EMBL" id="KII65799.1"/>
    </source>
</evidence>
<organism evidence="1 2">
    <name type="scientific">Thelohanellus kitauei</name>
    <name type="common">Myxosporean</name>
    <dbReference type="NCBI Taxonomy" id="669202"/>
    <lineage>
        <taxon>Eukaryota</taxon>
        <taxon>Metazoa</taxon>
        <taxon>Cnidaria</taxon>
        <taxon>Myxozoa</taxon>
        <taxon>Myxosporea</taxon>
        <taxon>Bivalvulida</taxon>
        <taxon>Platysporina</taxon>
        <taxon>Myxobolidae</taxon>
        <taxon>Thelohanellus</taxon>
    </lineage>
</organism>
<keyword evidence="2" id="KW-1185">Reference proteome</keyword>
<sequence>MASSVVPSMKNREFRLMLSTFRCGITASWTSANQGRNHPVAVEFYISRYSSGQLKPQANIDLISRKNLLANLRGIMGSNRRVLPVLQKEPSANERRLAQLEERVRRLAMTKRILRCYTCNQEVHIDMNCLSRYAHRSGPPQYMNSNSRYVARFNRCAIEERANDTDVDILVDSGA</sequence>
<dbReference type="AlphaFoldDB" id="A0A0C2IK66"/>
<dbReference type="Proteomes" id="UP000031668">
    <property type="component" value="Unassembled WGS sequence"/>
</dbReference>
<comment type="caution">
    <text evidence="1">The sequence shown here is derived from an EMBL/GenBank/DDBJ whole genome shotgun (WGS) entry which is preliminary data.</text>
</comment>
<protein>
    <submittedName>
        <fullName evidence="1">Uncharacterized protein</fullName>
    </submittedName>
</protein>
<accession>A0A0C2IK66</accession>
<evidence type="ECO:0000313" key="2">
    <source>
        <dbReference type="Proteomes" id="UP000031668"/>
    </source>
</evidence>
<reference evidence="1 2" key="1">
    <citation type="journal article" date="2014" name="Genome Biol. Evol.">
        <title>The genome of the myxosporean Thelohanellus kitauei shows adaptations to nutrient acquisition within its fish host.</title>
        <authorList>
            <person name="Yang Y."/>
            <person name="Xiong J."/>
            <person name="Zhou Z."/>
            <person name="Huo F."/>
            <person name="Miao W."/>
            <person name="Ran C."/>
            <person name="Liu Y."/>
            <person name="Zhang J."/>
            <person name="Feng J."/>
            <person name="Wang M."/>
            <person name="Wang M."/>
            <person name="Wang L."/>
            <person name="Yao B."/>
        </authorList>
    </citation>
    <scope>NUCLEOTIDE SEQUENCE [LARGE SCALE GENOMIC DNA]</scope>
    <source>
        <strain evidence="1">Wuqing</strain>
    </source>
</reference>